<dbReference type="PRINTS" id="PR00080">
    <property type="entry name" value="SDRFAMILY"/>
</dbReference>
<comment type="caution">
    <text evidence="12">The sequence shown here is derived from an EMBL/GenBank/DDBJ whole genome shotgun (WGS) entry which is preliminary data.</text>
</comment>
<proteinExistence type="inferred from homology"/>
<feature type="domain" description="Ketoreductase" evidence="11">
    <location>
        <begin position="10"/>
        <end position="190"/>
    </location>
</feature>
<evidence type="ECO:0000256" key="7">
    <source>
        <dbReference type="ARBA" id="ARBA00052497"/>
    </source>
</evidence>
<evidence type="ECO:0000256" key="9">
    <source>
        <dbReference type="ARBA" id="ARBA00067031"/>
    </source>
</evidence>
<evidence type="ECO:0000256" key="10">
    <source>
        <dbReference type="ARBA" id="ARBA00081284"/>
    </source>
</evidence>
<sequence>MSIAIDLAGKTALVTGGGRGLGKAVALAFAEAGADVYIGNRKKEEGNQTVSEIVNMGRRSGFSRCDVSVDADVKHLVEDAVEFGSGTLNCLVNVAGVISTDDFMLTTDEEIRRIFDINVIGTQHVLKYGLQVMQKQGFGNIETFSSIAGRGGMGMLPMYCATKAAVINMTQSAAKNAAPYGIRVNSIAPGIIRTNMWEEILDGMASGGDPKSRRKDVSEEEREALWQDSVKSLIPLGRAQKPEDIAYAAVFIASDLAREITGQVIAIDGGTTMTY</sequence>
<dbReference type="Pfam" id="PF13561">
    <property type="entry name" value="adh_short_C2"/>
    <property type="match status" value="1"/>
</dbReference>
<evidence type="ECO:0000313" key="12">
    <source>
        <dbReference type="EMBL" id="ERL10513.1"/>
    </source>
</evidence>
<evidence type="ECO:0000256" key="8">
    <source>
        <dbReference type="ARBA" id="ARBA00052953"/>
    </source>
</evidence>
<evidence type="ECO:0000256" key="2">
    <source>
        <dbReference type="ARBA" id="ARBA00023002"/>
    </source>
</evidence>
<comment type="similarity">
    <text evidence="1">Belongs to the short-chain dehydrogenases/reductases (SDR) family.</text>
</comment>
<dbReference type="InterPro" id="IPR057326">
    <property type="entry name" value="KR_dom"/>
</dbReference>
<dbReference type="RefSeq" id="WP_021725098.1">
    <property type="nucleotide sequence ID" value="NZ_AWEZ01000008.1"/>
</dbReference>
<evidence type="ECO:0000259" key="11">
    <source>
        <dbReference type="SMART" id="SM00822"/>
    </source>
</evidence>
<accession>U2TWU2</accession>
<organism evidence="12 13">
    <name type="scientific">Olsenella profusa F0195</name>
    <dbReference type="NCBI Taxonomy" id="1125712"/>
    <lineage>
        <taxon>Bacteria</taxon>
        <taxon>Bacillati</taxon>
        <taxon>Actinomycetota</taxon>
        <taxon>Coriobacteriia</taxon>
        <taxon>Coriobacteriales</taxon>
        <taxon>Atopobiaceae</taxon>
        <taxon>Olsenella</taxon>
    </lineage>
</organism>
<dbReference type="AlphaFoldDB" id="U2TWU2"/>
<dbReference type="InterPro" id="IPR002347">
    <property type="entry name" value="SDR_fam"/>
</dbReference>
<dbReference type="PANTHER" id="PTHR42760">
    <property type="entry name" value="SHORT-CHAIN DEHYDROGENASES/REDUCTASES FAMILY MEMBER"/>
    <property type="match status" value="1"/>
</dbReference>
<dbReference type="eggNOG" id="COG1028">
    <property type="taxonomic scope" value="Bacteria"/>
</dbReference>
<name>U2TWU2_9ACTN</name>
<keyword evidence="4" id="KW-0753">Steroid metabolism</keyword>
<comment type="catalytic activity">
    <reaction evidence="7">
        <text>7alpha,12alpha-dihydroxy-3-oxo-5beta-cholan-24-oate + NADH + H(+) = isocholate + NAD(+)</text>
        <dbReference type="Rhea" id="RHEA:47512"/>
        <dbReference type="ChEBI" id="CHEBI:15378"/>
        <dbReference type="ChEBI" id="CHEBI:57540"/>
        <dbReference type="ChEBI" id="CHEBI:57945"/>
        <dbReference type="ChEBI" id="CHEBI:87735"/>
        <dbReference type="ChEBI" id="CHEBI:87736"/>
    </reaction>
    <physiologicalReaction direction="left-to-right" evidence="7">
        <dbReference type="Rhea" id="RHEA:47513"/>
    </physiologicalReaction>
</comment>
<evidence type="ECO:0000256" key="1">
    <source>
        <dbReference type="ARBA" id="ARBA00006484"/>
    </source>
</evidence>
<dbReference type="GO" id="GO:0008202">
    <property type="term" value="P:steroid metabolic process"/>
    <property type="evidence" value="ECO:0007669"/>
    <property type="project" value="UniProtKB-KW"/>
</dbReference>
<evidence type="ECO:0000256" key="3">
    <source>
        <dbReference type="ARBA" id="ARBA00023098"/>
    </source>
</evidence>
<dbReference type="PRINTS" id="PR00081">
    <property type="entry name" value="GDHRDH"/>
</dbReference>
<dbReference type="Gene3D" id="3.40.50.720">
    <property type="entry name" value="NAD(P)-binding Rossmann-like Domain"/>
    <property type="match status" value="1"/>
</dbReference>
<dbReference type="SMART" id="SM00822">
    <property type="entry name" value="PKS_KR"/>
    <property type="match status" value="1"/>
</dbReference>
<dbReference type="InterPro" id="IPR020904">
    <property type="entry name" value="Sc_DH/Rdtase_CS"/>
</dbReference>
<dbReference type="GO" id="GO:0016616">
    <property type="term" value="F:oxidoreductase activity, acting on the CH-OH group of donors, NAD or NADP as acceptor"/>
    <property type="evidence" value="ECO:0007669"/>
    <property type="project" value="UniProtKB-ARBA"/>
</dbReference>
<dbReference type="GO" id="GO:0006633">
    <property type="term" value="P:fatty acid biosynthetic process"/>
    <property type="evidence" value="ECO:0007669"/>
    <property type="project" value="TreeGrafter"/>
</dbReference>
<comment type="catalytic activity">
    <reaction evidence="6">
        <text>3-oxochenodeoxycholate + NADH + H(+) = isochenodeoxycholate + NAD(+)</text>
        <dbReference type="Rhea" id="RHEA:47516"/>
        <dbReference type="ChEBI" id="CHEBI:15378"/>
        <dbReference type="ChEBI" id="CHEBI:57540"/>
        <dbReference type="ChEBI" id="CHEBI:57945"/>
        <dbReference type="ChEBI" id="CHEBI:87730"/>
        <dbReference type="ChEBI" id="CHEBI:87731"/>
    </reaction>
    <physiologicalReaction direction="left-to-right" evidence="6">
        <dbReference type="Rhea" id="RHEA:47517"/>
    </physiologicalReaction>
</comment>
<dbReference type="STRING" id="1125712.HMPREF1316_2072"/>
<dbReference type="PANTHER" id="PTHR42760:SF133">
    <property type="entry name" value="3-OXOACYL-[ACYL-CARRIER-PROTEIN] REDUCTASE"/>
    <property type="match status" value="1"/>
</dbReference>
<gene>
    <name evidence="12" type="ORF">HMPREF1316_2072</name>
</gene>
<dbReference type="CDD" id="cd05233">
    <property type="entry name" value="SDR_c"/>
    <property type="match status" value="1"/>
</dbReference>
<evidence type="ECO:0000256" key="5">
    <source>
        <dbReference type="ARBA" id="ARBA00050257"/>
    </source>
</evidence>
<comment type="catalytic activity">
    <reaction evidence="8">
        <text>3-oxo-5beta-cholan-24-oate + NADH + H(+) = isolithocholate + NAD(+)</text>
        <dbReference type="Rhea" id="RHEA:47508"/>
        <dbReference type="ChEBI" id="CHEBI:11867"/>
        <dbReference type="ChEBI" id="CHEBI:15378"/>
        <dbReference type="ChEBI" id="CHEBI:57540"/>
        <dbReference type="ChEBI" id="CHEBI:57945"/>
        <dbReference type="ChEBI" id="CHEBI:87728"/>
        <dbReference type="EC" id="1.1.1.391"/>
    </reaction>
    <physiologicalReaction direction="left-to-right" evidence="8">
        <dbReference type="Rhea" id="RHEA:47509"/>
    </physiologicalReaction>
</comment>
<keyword evidence="2" id="KW-0560">Oxidoreductase</keyword>
<keyword evidence="3" id="KW-0443">Lipid metabolism</keyword>
<dbReference type="PROSITE" id="PS00061">
    <property type="entry name" value="ADH_SHORT"/>
    <property type="match status" value="1"/>
</dbReference>
<dbReference type="Proteomes" id="UP000016638">
    <property type="component" value="Unassembled WGS sequence"/>
</dbReference>
<dbReference type="OrthoDB" id="4380821at2"/>
<dbReference type="EC" id="1.1.1.391" evidence="9"/>
<dbReference type="EMBL" id="AWEZ01000008">
    <property type="protein sequence ID" value="ERL10513.1"/>
    <property type="molecule type" value="Genomic_DNA"/>
</dbReference>
<evidence type="ECO:0000256" key="6">
    <source>
        <dbReference type="ARBA" id="ARBA00050953"/>
    </source>
</evidence>
<keyword evidence="13" id="KW-1185">Reference proteome</keyword>
<dbReference type="FunFam" id="3.40.50.720:FF:000084">
    <property type="entry name" value="Short-chain dehydrogenase reductase"/>
    <property type="match status" value="1"/>
</dbReference>
<comment type="catalytic activity">
    <reaction evidence="5">
        <text>12alpha-hydroxy-3-oxo-5beta-cholan-24-oate + NADH + H(+) = isodeoxycholate + NAD(+)</text>
        <dbReference type="Rhea" id="RHEA:47492"/>
        <dbReference type="ChEBI" id="CHEBI:15378"/>
        <dbReference type="ChEBI" id="CHEBI:57540"/>
        <dbReference type="ChEBI" id="CHEBI:57945"/>
        <dbReference type="ChEBI" id="CHEBI:87733"/>
        <dbReference type="ChEBI" id="CHEBI:87734"/>
    </reaction>
    <physiologicalReaction direction="left-to-right" evidence="5">
        <dbReference type="Rhea" id="RHEA:47493"/>
    </physiologicalReaction>
</comment>
<reference evidence="12 13" key="1">
    <citation type="submission" date="2013-08" db="EMBL/GenBank/DDBJ databases">
        <authorList>
            <person name="Durkin A.S."/>
            <person name="Haft D.R."/>
            <person name="McCorrison J."/>
            <person name="Torralba M."/>
            <person name="Gillis M."/>
            <person name="Haft D.H."/>
            <person name="Methe B."/>
            <person name="Sutton G."/>
            <person name="Nelson K.E."/>
        </authorList>
    </citation>
    <scope>NUCLEOTIDE SEQUENCE [LARGE SCALE GENOMIC DNA]</scope>
    <source>
        <strain evidence="12 13">F0195</strain>
    </source>
</reference>
<evidence type="ECO:0000256" key="4">
    <source>
        <dbReference type="ARBA" id="ARBA00023221"/>
    </source>
</evidence>
<dbReference type="InterPro" id="IPR036291">
    <property type="entry name" value="NAD(P)-bd_dom_sf"/>
</dbReference>
<protein>
    <recommendedName>
        <fullName evidence="9">3beta-hydroxycholanate 3-dehydrogenase (NAD(+))</fullName>
        <ecNumber evidence="9">1.1.1.391</ecNumber>
    </recommendedName>
    <alternativeName>
        <fullName evidence="10">NAD-dependent bile acid 3beta-dehydrogenase</fullName>
    </alternativeName>
</protein>
<dbReference type="PATRIC" id="fig|1125712.3.peg.277"/>
<dbReference type="GO" id="GO:0048038">
    <property type="term" value="F:quinone binding"/>
    <property type="evidence" value="ECO:0007669"/>
    <property type="project" value="TreeGrafter"/>
</dbReference>
<evidence type="ECO:0000313" key="13">
    <source>
        <dbReference type="Proteomes" id="UP000016638"/>
    </source>
</evidence>
<dbReference type="SUPFAM" id="SSF51735">
    <property type="entry name" value="NAD(P)-binding Rossmann-fold domains"/>
    <property type="match status" value="1"/>
</dbReference>